<sequence>MAWYSSAPAHRSVQVLSDLAMAGWTLLWVLVGRAAHHHVLERFAPAERLVESGDRINDGVQGADQRLSDLPLVGDLASGVLDGLLGVGDPVTETGRELLASGERLADTMWLAVTGLPVLTALLVWLPVRLHFAVRSAATAANLRRVDDPEALLALRGLATLPVGTLASIDRDPVAAWRRGDEEVVHELARAQARELGVQLPQRSRR</sequence>
<evidence type="ECO:0000313" key="2">
    <source>
        <dbReference type="EMBL" id="PKZ42722.1"/>
    </source>
</evidence>
<accession>A0A2I1PDL3</accession>
<proteinExistence type="predicted"/>
<reference evidence="2 3" key="1">
    <citation type="submission" date="2017-12" db="EMBL/GenBank/DDBJ databases">
        <title>Phylogenetic diversity of female urinary microbiome.</title>
        <authorList>
            <person name="Thomas-White K."/>
            <person name="Wolfe A.J."/>
        </authorList>
    </citation>
    <scope>NUCLEOTIDE SEQUENCE [LARGE SCALE GENOMIC DNA]</scope>
    <source>
        <strain evidence="2 3">UMB1298</strain>
    </source>
</reference>
<feature type="transmembrane region" description="Helical" evidence="1">
    <location>
        <begin position="12"/>
        <end position="31"/>
    </location>
</feature>
<dbReference type="EMBL" id="PKIZ01000001">
    <property type="protein sequence ID" value="PKZ42722.1"/>
    <property type="molecule type" value="Genomic_DNA"/>
</dbReference>
<organism evidence="2 3">
    <name type="scientific">Kytococcus schroeteri</name>
    <dbReference type="NCBI Taxonomy" id="138300"/>
    <lineage>
        <taxon>Bacteria</taxon>
        <taxon>Bacillati</taxon>
        <taxon>Actinomycetota</taxon>
        <taxon>Actinomycetes</taxon>
        <taxon>Micrococcales</taxon>
        <taxon>Kytococcaceae</taxon>
        <taxon>Kytococcus</taxon>
    </lineage>
</organism>
<keyword evidence="3" id="KW-1185">Reference proteome</keyword>
<comment type="caution">
    <text evidence="2">The sequence shown here is derived from an EMBL/GenBank/DDBJ whole genome shotgun (WGS) entry which is preliminary data.</text>
</comment>
<evidence type="ECO:0000256" key="1">
    <source>
        <dbReference type="SAM" id="Phobius"/>
    </source>
</evidence>
<keyword evidence="1" id="KW-1133">Transmembrane helix</keyword>
<dbReference type="AlphaFoldDB" id="A0A2I1PDL3"/>
<name>A0A2I1PDL3_9MICO</name>
<dbReference type="Proteomes" id="UP000234206">
    <property type="component" value="Unassembled WGS sequence"/>
</dbReference>
<evidence type="ECO:0008006" key="4">
    <source>
        <dbReference type="Google" id="ProtNLM"/>
    </source>
</evidence>
<dbReference type="OrthoDB" id="5198533at2"/>
<protein>
    <recommendedName>
        <fullName evidence="4">MotA/TolQ/ExbB proton channel domain-containing protein</fullName>
    </recommendedName>
</protein>
<evidence type="ECO:0000313" key="3">
    <source>
        <dbReference type="Proteomes" id="UP000234206"/>
    </source>
</evidence>
<feature type="transmembrane region" description="Helical" evidence="1">
    <location>
        <begin position="108"/>
        <end position="126"/>
    </location>
</feature>
<keyword evidence="1" id="KW-0812">Transmembrane</keyword>
<keyword evidence="1" id="KW-0472">Membrane</keyword>
<dbReference type="RefSeq" id="WP_101848891.1">
    <property type="nucleotide sequence ID" value="NZ_JBHLVH010000014.1"/>
</dbReference>
<gene>
    <name evidence="2" type="ORF">CYJ76_00195</name>
</gene>